<reference evidence="2 3" key="1">
    <citation type="submission" date="2020-04" db="EMBL/GenBank/DDBJ databases">
        <title>Genome analysis and antimicrobial resistance characteristics of Chryseobacterium aquaticum isolated from farmed salmonids.</title>
        <authorList>
            <person name="Saticioglu I.B."/>
            <person name="Duman M."/>
            <person name="Altun S."/>
        </authorList>
    </citation>
    <scope>NUCLEOTIDE SEQUENCE [LARGE SCALE GENOMIC DNA]</scope>
    <source>
        <strain evidence="2 3">C-174</strain>
    </source>
</reference>
<dbReference type="EMBL" id="JABCJF010000003">
    <property type="protein sequence ID" value="NMR34211.1"/>
    <property type="molecule type" value="Genomic_DNA"/>
</dbReference>
<accession>A0A848N6V9</accession>
<dbReference type="Proteomes" id="UP000548067">
    <property type="component" value="Unassembled WGS sequence"/>
</dbReference>
<gene>
    <name evidence="2" type="ORF">HIO71_08295</name>
</gene>
<dbReference type="InterPro" id="IPR021326">
    <property type="entry name" value="DUF2931"/>
</dbReference>
<dbReference type="AlphaFoldDB" id="A0A848N6V9"/>
<evidence type="ECO:0000313" key="3">
    <source>
        <dbReference type="Proteomes" id="UP000548067"/>
    </source>
</evidence>
<keyword evidence="1" id="KW-0732">Signal</keyword>
<evidence type="ECO:0000313" key="2">
    <source>
        <dbReference type="EMBL" id="NMR34211.1"/>
    </source>
</evidence>
<dbReference type="Pfam" id="PF11153">
    <property type="entry name" value="DUF2931"/>
    <property type="match status" value="1"/>
</dbReference>
<comment type="caution">
    <text evidence="2">The sequence shown here is derived from an EMBL/GenBank/DDBJ whole genome shotgun (WGS) entry which is preliminary data.</text>
</comment>
<feature type="signal peptide" evidence="1">
    <location>
        <begin position="1"/>
        <end position="22"/>
    </location>
</feature>
<proteinExistence type="predicted"/>
<name>A0A848N6V9_9FLAO</name>
<dbReference type="PROSITE" id="PS51257">
    <property type="entry name" value="PROKAR_LIPOPROTEIN"/>
    <property type="match status" value="1"/>
</dbReference>
<sequence>MKTILLNLLCNVLLLQSCNKEAKTQTMTQDQFNYAVTATAPKAYPCEVHIGYIADDKKNMITGIPKTGMLQAGWNGNGAAGGMGGNVIPSYINLTYAAYAEKKFYHLEAELPREKMLEAFRKGFLIQGDEKNADGKYKLVHSTYNTFTVALAPGGIVVIFLGGSDRIEICRLQAKETFVDVNDFFQNADNENNQQFFESMFKIAVPDSIQKQILEKGIPFGLYDKYRKKYLYRFTFMPYDERDFIKMQTNRYYNGEITDFLQTEEIAKKEYKDQSIPYNIEFIFTKYNTEIVFDDQEMLSVFDFLQKKYPSKPIDIIVKPTFEYTDFKLSVKCENEEIPLTKYKVKGVWGG</sequence>
<protein>
    <submittedName>
        <fullName evidence="2">DUF2931 family protein</fullName>
    </submittedName>
</protein>
<organism evidence="2 3">
    <name type="scientific">Chryseobacterium aquaticum</name>
    <dbReference type="NCBI Taxonomy" id="452084"/>
    <lineage>
        <taxon>Bacteria</taxon>
        <taxon>Pseudomonadati</taxon>
        <taxon>Bacteroidota</taxon>
        <taxon>Flavobacteriia</taxon>
        <taxon>Flavobacteriales</taxon>
        <taxon>Weeksellaceae</taxon>
        <taxon>Chryseobacterium group</taxon>
        <taxon>Chryseobacterium</taxon>
    </lineage>
</organism>
<evidence type="ECO:0000256" key="1">
    <source>
        <dbReference type="SAM" id="SignalP"/>
    </source>
</evidence>
<feature type="chain" id="PRO_5032798127" evidence="1">
    <location>
        <begin position="23"/>
        <end position="351"/>
    </location>
</feature>